<reference evidence="3" key="1">
    <citation type="submission" date="2020-03" db="EMBL/GenBank/DDBJ databases">
        <title>Solimonas marina sp. nov., isolated from deep seawater of the Pacific Ocean.</title>
        <authorList>
            <person name="Liu X."/>
            <person name="Lai Q."/>
            <person name="Sun F."/>
            <person name="Gai Y."/>
            <person name="Li G."/>
            <person name="Shao Z."/>
        </authorList>
    </citation>
    <scope>NUCLEOTIDE SEQUENCE</scope>
    <source>
        <strain evidence="3">C16B3</strain>
    </source>
</reference>
<dbReference type="RefSeq" id="WP_168149770.1">
    <property type="nucleotide sequence ID" value="NZ_JAAVXB010000015.1"/>
</dbReference>
<dbReference type="InterPro" id="IPR012171">
    <property type="entry name" value="Fatty_acid_desaturase"/>
</dbReference>
<feature type="transmembrane region" description="Helical" evidence="1">
    <location>
        <begin position="217"/>
        <end position="241"/>
    </location>
</feature>
<dbReference type="InterPro" id="IPR005804">
    <property type="entry name" value="FA_desaturase_dom"/>
</dbReference>
<keyword evidence="1" id="KW-0472">Membrane</keyword>
<dbReference type="Pfam" id="PF00487">
    <property type="entry name" value="FA_desaturase"/>
    <property type="match status" value="1"/>
</dbReference>
<keyword evidence="4" id="KW-1185">Reference proteome</keyword>
<dbReference type="AlphaFoldDB" id="A0A969WFP9"/>
<feature type="transmembrane region" description="Helical" evidence="1">
    <location>
        <begin position="192"/>
        <end position="211"/>
    </location>
</feature>
<sequence>MSTAPRLSTPLPSRQTIRSWLQDFRRRSTPRALALSAFDYALFVALTVAIAVVPSVLVKLLLTPVAGFVIGRLFVLGHDACHQAFTPNKRLNAVLGRLLFLPSLTPYSLWETGHNVVHHGYTNLKGFDFVWAPLTPAEYRALPRWRQRLERIYRSGWAPGLYYLIEVWWLRMMFPSARYLKVRRPVFLKDDLLVTAFAALWVAALIGTAVATAQSAALLVLCGFVLPFLFWNTLMGFVVYAHHTHPRIRWYADKAQWSAATPFVSTTVHLQLPAGFNRLLHNILEHTAHHVDMGIPLYGLPDAQRCLEAALPGKIVVQDFSWRWYFATARHCQLYDLEAARWRRFDGKPAPARTDTTGATSTAR</sequence>
<evidence type="ECO:0000313" key="3">
    <source>
        <dbReference type="EMBL" id="NKF24466.1"/>
    </source>
</evidence>
<proteinExistence type="predicted"/>
<feature type="domain" description="Fatty acid desaturase" evidence="2">
    <location>
        <begin position="59"/>
        <end position="314"/>
    </location>
</feature>
<dbReference type="PANTHER" id="PTHR32100">
    <property type="entry name" value="OMEGA-6 FATTY ACID DESATURASE, CHLOROPLASTIC"/>
    <property type="match status" value="1"/>
</dbReference>
<comment type="caution">
    <text evidence="3">The sequence shown here is derived from an EMBL/GenBank/DDBJ whole genome shotgun (WGS) entry which is preliminary data.</text>
</comment>
<dbReference type="CDD" id="cd03507">
    <property type="entry name" value="Delta12-FADS-like"/>
    <property type="match status" value="1"/>
</dbReference>
<evidence type="ECO:0000256" key="1">
    <source>
        <dbReference type="SAM" id="Phobius"/>
    </source>
</evidence>
<evidence type="ECO:0000313" key="4">
    <source>
        <dbReference type="Proteomes" id="UP000653472"/>
    </source>
</evidence>
<gene>
    <name evidence="3" type="ORF">G7Y82_19315</name>
</gene>
<name>A0A969WFP9_9GAMM</name>
<dbReference type="Proteomes" id="UP000653472">
    <property type="component" value="Unassembled WGS sequence"/>
</dbReference>
<protein>
    <submittedName>
        <fullName evidence="3">Fatty acid desaturase</fullName>
    </submittedName>
</protein>
<dbReference type="GO" id="GO:0016491">
    <property type="term" value="F:oxidoreductase activity"/>
    <property type="evidence" value="ECO:0007669"/>
    <property type="project" value="InterPro"/>
</dbReference>
<dbReference type="EMBL" id="JAAVXB010000015">
    <property type="protein sequence ID" value="NKF24466.1"/>
    <property type="molecule type" value="Genomic_DNA"/>
</dbReference>
<feature type="transmembrane region" description="Helical" evidence="1">
    <location>
        <begin position="32"/>
        <end position="54"/>
    </location>
</feature>
<keyword evidence="1" id="KW-0812">Transmembrane</keyword>
<keyword evidence="1" id="KW-1133">Transmembrane helix</keyword>
<accession>A0A969WFP9</accession>
<organism evidence="3 4">
    <name type="scientific">Solimonas marina</name>
    <dbReference type="NCBI Taxonomy" id="2714601"/>
    <lineage>
        <taxon>Bacteria</taxon>
        <taxon>Pseudomonadati</taxon>
        <taxon>Pseudomonadota</taxon>
        <taxon>Gammaproteobacteria</taxon>
        <taxon>Nevskiales</taxon>
        <taxon>Nevskiaceae</taxon>
        <taxon>Solimonas</taxon>
    </lineage>
</organism>
<feature type="transmembrane region" description="Helical" evidence="1">
    <location>
        <begin position="152"/>
        <end position="171"/>
    </location>
</feature>
<evidence type="ECO:0000259" key="2">
    <source>
        <dbReference type="Pfam" id="PF00487"/>
    </source>
</evidence>
<dbReference type="GO" id="GO:0006629">
    <property type="term" value="P:lipid metabolic process"/>
    <property type="evidence" value="ECO:0007669"/>
    <property type="project" value="InterPro"/>
</dbReference>